<proteinExistence type="predicted"/>
<reference evidence="1 2" key="1">
    <citation type="journal article" date="2022" name="Nat. Plants">
        <title>Genomes of leafy and leafless Platanthera orchids illuminate the evolution of mycoheterotrophy.</title>
        <authorList>
            <person name="Li M.H."/>
            <person name="Liu K.W."/>
            <person name="Li Z."/>
            <person name="Lu H.C."/>
            <person name="Ye Q.L."/>
            <person name="Zhang D."/>
            <person name="Wang J.Y."/>
            <person name="Li Y.F."/>
            <person name="Zhong Z.M."/>
            <person name="Liu X."/>
            <person name="Yu X."/>
            <person name="Liu D.K."/>
            <person name="Tu X.D."/>
            <person name="Liu B."/>
            <person name="Hao Y."/>
            <person name="Liao X.Y."/>
            <person name="Jiang Y.T."/>
            <person name="Sun W.H."/>
            <person name="Chen J."/>
            <person name="Chen Y.Q."/>
            <person name="Ai Y."/>
            <person name="Zhai J.W."/>
            <person name="Wu S.S."/>
            <person name="Zhou Z."/>
            <person name="Hsiao Y.Y."/>
            <person name="Wu W.L."/>
            <person name="Chen Y.Y."/>
            <person name="Lin Y.F."/>
            <person name="Hsu J.L."/>
            <person name="Li C.Y."/>
            <person name="Wang Z.W."/>
            <person name="Zhao X."/>
            <person name="Zhong W.Y."/>
            <person name="Ma X.K."/>
            <person name="Ma L."/>
            <person name="Huang J."/>
            <person name="Chen G.Z."/>
            <person name="Huang M.Z."/>
            <person name="Huang L."/>
            <person name="Peng D.H."/>
            <person name="Luo Y.B."/>
            <person name="Zou S.Q."/>
            <person name="Chen S.P."/>
            <person name="Lan S."/>
            <person name="Tsai W.C."/>
            <person name="Van de Peer Y."/>
            <person name="Liu Z.J."/>
        </authorList>
    </citation>
    <scope>NUCLEOTIDE SEQUENCE [LARGE SCALE GENOMIC DNA]</scope>
    <source>
        <strain evidence="1">Lor287</strain>
    </source>
</reference>
<dbReference type="PANTHER" id="PTHR11439:SF515">
    <property type="entry name" value="GAG-POL POLYPROTEIN"/>
    <property type="match status" value="1"/>
</dbReference>
<dbReference type="CDD" id="cd09272">
    <property type="entry name" value="RNase_HI_RT_Ty1"/>
    <property type="match status" value="1"/>
</dbReference>
<dbReference type="PANTHER" id="PTHR11439">
    <property type="entry name" value="GAG-POL-RELATED RETROTRANSPOSON"/>
    <property type="match status" value="1"/>
</dbReference>
<name>A0AAP0AWU1_9ASPA</name>
<evidence type="ECO:0008006" key="3">
    <source>
        <dbReference type="Google" id="ProtNLM"/>
    </source>
</evidence>
<protein>
    <recommendedName>
        <fullName evidence="3">Retrovirus-related Pol polyprotein from transposon TNT 1-94</fullName>
    </recommendedName>
</protein>
<sequence>MPDVGLLFKRGEVYGALEGFVDSDYAGDLDRRRSTSGYIFLLGGGPISWKATLQDIVVLSTTEAEYIATVEAAKEAIWLRYLIKELRVSQESVKLHCDSQSAICLANNPVYHARTKHIDVCYHKLSEFVGGGEI</sequence>
<comment type="caution">
    <text evidence="1">The sequence shown here is derived from an EMBL/GenBank/DDBJ whole genome shotgun (WGS) entry which is preliminary data.</text>
</comment>
<accession>A0AAP0AWU1</accession>
<dbReference type="EMBL" id="JBBWWQ010000019">
    <property type="protein sequence ID" value="KAK8918322.1"/>
    <property type="molecule type" value="Genomic_DNA"/>
</dbReference>
<evidence type="ECO:0000313" key="2">
    <source>
        <dbReference type="Proteomes" id="UP001418222"/>
    </source>
</evidence>
<gene>
    <name evidence="1" type="ORF">KSP39_PZI021772</name>
</gene>
<organism evidence="1 2">
    <name type="scientific">Platanthera zijinensis</name>
    <dbReference type="NCBI Taxonomy" id="2320716"/>
    <lineage>
        <taxon>Eukaryota</taxon>
        <taxon>Viridiplantae</taxon>
        <taxon>Streptophyta</taxon>
        <taxon>Embryophyta</taxon>
        <taxon>Tracheophyta</taxon>
        <taxon>Spermatophyta</taxon>
        <taxon>Magnoliopsida</taxon>
        <taxon>Liliopsida</taxon>
        <taxon>Asparagales</taxon>
        <taxon>Orchidaceae</taxon>
        <taxon>Orchidoideae</taxon>
        <taxon>Orchideae</taxon>
        <taxon>Orchidinae</taxon>
        <taxon>Platanthera</taxon>
    </lineage>
</organism>
<evidence type="ECO:0000313" key="1">
    <source>
        <dbReference type="EMBL" id="KAK8918322.1"/>
    </source>
</evidence>
<dbReference type="AlphaFoldDB" id="A0AAP0AWU1"/>
<keyword evidence="2" id="KW-1185">Reference proteome</keyword>
<dbReference type="Proteomes" id="UP001418222">
    <property type="component" value="Unassembled WGS sequence"/>
</dbReference>